<name>A0A6J4IKJ8_9CHLR</name>
<organism evidence="1">
    <name type="scientific">uncultured Chloroflexota bacterium</name>
    <dbReference type="NCBI Taxonomy" id="166587"/>
    <lineage>
        <taxon>Bacteria</taxon>
        <taxon>Bacillati</taxon>
        <taxon>Chloroflexota</taxon>
        <taxon>environmental samples</taxon>
    </lineage>
</organism>
<accession>A0A6J4IKJ8</accession>
<reference evidence="1" key="1">
    <citation type="submission" date="2020-02" db="EMBL/GenBank/DDBJ databases">
        <authorList>
            <person name="Meier V. D."/>
        </authorList>
    </citation>
    <scope>NUCLEOTIDE SEQUENCE</scope>
    <source>
        <strain evidence="1">AVDCRST_MAG77</strain>
    </source>
</reference>
<protein>
    <submittedName>
        <fullName evidence="1">Uncharacterized protein</fullName>
    </submittedName>
</protein>
<sequence length="122" mass="13282">MSAQFQPLYDRVDPSIRHTMMTSKIPRPSFEAAYDGFKRGAIDDTAVNTLRFGRRSTSSSEKVTATKESSGVVVRRTPQPALVLPSAPEAPAPFNGAAVKPAQRPTCRKYPAGFGPPNRLHL</sequence>
<dbReference type="AlphaFoldDB" id="A0A6J4IKJ8"/>
<gene>
    <name evidence="1" type="ORF">AVDCRST_MAG77-2286</name>
</gene>
<evidence type="ECO:0000313" key="1">
    <source>
        <dbReference type="EMBL" id="CAA9252855.1"/>
    </source>
</evidence>
<proteinExistence type="predicted"/>
<dbReference type="EMBL" id="CADCTC010000131">
    <property type="protein sequence ID" value="CAA9252855.1"/>
    <property type="molecule type" value="Genomic_DNA"/>
</dbReference>